<dbReference type="Gene3D" id="3.30.240.20">
    <property type="entry name" value="bsu07140 like domains"/>
    <property type="match status" value="2"/>
</dbReference>
<dbReference type="AlphaFoldDB" id="A0A929RYF1"/>
<keyword evidence="4 7" id="KW-0812">Transmembrane</keyword>
<dbReference type="PANTHER" id="PTHR34582">
    <property type="entry name" value="UPF0702 TRANSMEMBRANE PROTEIN YCAP"/>
    <property type="match status" value="1"/>
</dbReference>
<organism evidence="10 11">
    <name type="scientific">Alloprevotella tannerae</name>
    <dbReference type="NCBI Taxonomy" id="76122"/>
    <lineage>
        <taxon>Bacteria</taxon>
        <taxon>Pseudomonadati</taxon>
        <taxon>Bacteroidota</taxon>
        <taxon>Bacteroidia</taxon>
        <taxon>Bacteroidales</taxon>
        <taxon>Prevotellaceae</taxon>
        <taxon>Alloprevotella</taxon>
    </lineage>
</organism>
<dbReference type="EMBL" id="JABZGR010000011">
    <property type="protein sequence ID" value="MBF0970364.1"/>
    <property type="molecule type" value="Genomic_DNA"/>
</dbReference>
<feature type="domain" description="YetF-like N-terminal transmembrane" evidence="9">
    <location>
        <begin position="7"/>
        <end position="80"/>
    </location>
</feature>
<evidence type="ECO:0000313" key="11">
    <source>
        <dbReference type="Proteomes" id="UP000704068"/>
    </source>
</evidence>
<keyword evidence="3" id="KW-1003">Cell membrane</keyword>
<evidence type="ECO:0000256" key="5">
    <source>
        <dbReference type="ARBA" id="ARBA00022989"/>
    </source>
</evidence>
<dbReference type="Pfam" id="PF20730">
    <property type="entry name" value="YetF_N"/>
    <property type="match status" value="1"/>
</dbReference>
<evidence type="ECO:0000256" key="1">
    <source>
        <dbReference type="ARBA" id="ARBA00004651"/>
    </source>
</evidence>
<dbReference type="Pfam" id="PF04239">
    <property type="entry name" value="DUF421"/>
    <property type="match status" value="1"/>
</dbReference>
<protein>
    <submittedName>
        <fullName evidence="10">DUF421 domain-containing protein</fullName>
    </submittedName>
</protein>
<name>A0A929RYF1_9BACT</name>
<comment type="similarity">
    <text evidence="2">Belongs to the UPF0702 family.</text>
</comment>
<feature type="transmembrane region" description="Helical" evidence="7">
    <location>
        <begin position="36"/>
        <end position="55"/>
    </location>
</feature>
<comment type="subcellular location">
    <subcellularLocation>
        <location evidence="1">Cell membrane</location>
        <topology evidence="1">Multi-pass membrane protein</topology>
    </subcellularLocation>
</comment>
<evidence type="ECO:0000259" key="9">
    <source>
        <dbReference type="Pfam" id="PF20730"/>
    </source>
</evidence>
<dbReference type="PANTHER" id="PTHR34582:SF6">
    <property type="entry name" value="UPF0702 TRANSMEMBRANE PROTEIN YCAP"/>
    <property type="match status" value="1"/>
</dbReference>
<dbReference type="Proteomes" id="UP000704068">
    <property type="component" value="Unassembled WGS sequence"/>
</dbReference>
<evidence type="ECO:0000256" key="3">
    <source>
        <dbReference type="ARBA" id="ARBA00022475"/>
    </source>
</evidence>
<reference evidence="10" key="1">
    <citation type="submission" date="2020-04" db="EMBL/GenBank/DDBJ databases">
        <title>Deep metagenomics examines the oral microbiome during advanced dental caries in children, revealing novel taxa and co-occurrences with host molecules.</title>
        <authorList>
            <person name="Baker J.L."/>
            <person name="Morton J.T."/>
            <person name="Dinis M."/>
            <person name="Alvarez R."/>
            <person name="Tran N.C."/>
            <person name="Knight R."/>
            <person name="Edlund A."/>
        </authorList>
    </citation>
    <scope>NUCLEOTIDE SEQUENCE</scope>
    <source>
        <strain evidence="10">JCVI_34_bin.1</strain>
    </source>
</reference>
<evidence type="ECO:0000313" key="10">
    <source>
        <dbReference type="EMBL" id="MBF0970364.1"/>
    </source>
</evidence>
<evidence type="ECO:0000256" key="6">
    <source>
        <dbReference type="ARBA" id="ARBA00023136"/>
    </source>
</evidence>
<evidence type="ECO:0000256" key="4">
    <source>
        <dbReference type="ARBA" id="ARBA00022692"/>
    </source>
</evidence>
<feature type="transmembrane region" description="Helical" evidence="7">
    <location>
        <begin position="6"/>
        <end position="24"/>
    </location>
</feature>
<comment type="caution">
    <text evidence="10">The sequence shown here is derived from an EMBL/GenBank/DDBJ whole genome shotgun (WGS) entry which is preliminary data.</text>
</comment>
<gene>
    <name evidence="10" type="ORF">HXK21_04915</name>
</gene>
<dbReference type="InterPro" id="IPR023090">
    <property type="entry name" value="UPF0702_alpha/beta_dom_sf"/>
</dbReference>
<dbReference type="InterPro" id="IPR007353">
    <property type="entry name" value="DUF421"/>
</dbReference>
<proteinExistence type="inferred from homology"/>
<feature type="domain" description="YetF C-terminal" evidence="8">
    <location>
        <begin position="83"/>
        <end position="201"/>
    </location>
</feature>
<evidence type="ECO:0000256" key="7">
    <source>
        <dbReference type="SAM" id="Phobius"/>
    </source>
</evidence>
<evidence type="ECO:0000256" key="2">
    <source>
        <dbReference type="ARBA" id="ARBA00006448"/>
    </source>
</evidence>
<dbReference type="RefSeq" id="WP_303763729.1">
    <property type="nucleotide sequence ID" value="NZ_JABZGR010000011.1"/>
</dbReference>
<keyword evidence="6 7" id="KW-0472">Membrane</keyword>
<accession>A0A929RYF1</accession>
<sequence length="233" mass="26460">MDLSQLADIALKLIVGMLGILAFLRIVGKGQMGQITPLDTVSAFVIGALVGGVAYNPDMTILHLIFAFAVWIIFNLFVRFCMRSALLRRWIKGTSDYLVKDGILNFKVFKRNSLEMEQFRVILRQKGIYSLFEVKDVLWEPNGAITVTSHEQMSHSFLIINNGAINEHNLKHCNRTSAWVMRNLKKYGFRSPSDLFCMEWTPKQGFYIVAKNGDVKRGPEEVLAEDILNAEQT</sequence>
<feature type="transmembrane region" description="Helical" evidence="7">
    <location>
        <begin position="61"/>
        <end position="82"/>
    </location>
</feature>
<dbReference type="InterPro" id="IPR048454">
    <property type="entry name" value="YetF_N"/>
</dbReference>
<evidence type="ECO:0000259" key="8">
    <source>
        <dbReference type="Pfam" id="PF04239"/>
    </source>
</evidence>
<keyword evidence="5 7" id="KW-1133">Transmembrane helix</keyword>
<dbReference type="GO" id="GO:0005886">
    <property type="term" value="C:plasma membrane"/>
    <property type="evidence" value="ECO:0007669"/>
    <property type="project" value="UniProtKB-SubCell"/>
</dbReference>